<accession>A0ABY6MC53</accession>
<evidence type="ECO:0008006" key="4">
    <source>
        <dbReference type="Google" id="ProtNLM"/>
    </source>
</evidence>
<reference evidence="2" key="1">
    <citation type="submission" date="2022-10" db="EMBL/GenBank/DDBJ databases">
        <title>Algoriphagus sp. a novel bacteria isolate from halophytes salicornia europaea.</title>
        <authorList>
            <person name="Peng Y."/>
            <person name="Jiang L."/>
            <person name="Lee J."/>
        </authorList>
    </citation>
    <scope>NUCLEOTIDE SEQUENCE</scope>
    <source>
        <strain evidence="2">TR-M5</strain>
    </source>
</reference>
<feature type="chain" id="PRO_5046447491" description="Thioredoxin-like fold domain-containing protein" evidence="1">
    <location>
        <begin position="21"/>
        <end position="213"/>
    </location>
</feature>
<organism evidence="2 3">
    <name type="scientific">Algoriphagus halophytocola</name>
    <dbReference type="NCBI Taxonomy" id="2991499"/>
    <lineage>
        <taxon>Bacteria</taxon>
        <taxon>Pseudomonadati</taxon>
        <taxon>Bacteroidota</taxon>
        <taxon>Cytophagia</taxon>
        <taxon>Cytophagales</taxon>
        <taxon>Cyclobacteriaceae</taxon>
        <taxon>Algoriphagus</taxon>
    </lineage>
</organism>
<evidence type="ECO:0000313" key="2">
    <source>
        <dbReference type="EMBL" id="UZD21195.1"/>
    </source>
</evidence>
<dbReference type="EMBL" id="CP110226">
    <property type="protein sequence ID" value="UZD21195.1"/>
    <property type="molecule type" value="Genomic_DNA"/>
</dbReference>
<gene>
    <name evidence="2" type="ORF">OM944_10970</name>
</gene>
<sequence>MKKILFLIIVIVSFNLHLNAQVIETRIDGEFEGWEGETIFKMMNGQIWQQSSYSYMYHYAYSPEVIIYKTSSGFVMKVDGVDETINVVQLYASKSQNQGVNNQYSEVIILLRGASIIAQDEDRTFLGTLTNELSSNSIFNEIGTYGSDISSNSIWNDIGTFGSDISSYSPFNDITSTPPMIVKNGKIIGYLTVNDIISGGISPEILKAFKDEF</sequence>
<feature type="signal peptide" evidence="1">
    <location>
        <begin position="1"/>
        <end position="20"/>
    </location>
</feature>
<protein>
    <recommendedName>
        <fullName evidence="4">Thioredoxin-like fold domain-containing protein</fullName>
    </recommendedName>
</protein>
<proteinExistence type="predicted"/>
<evidence type="ECO:0000313" key="3">
    <source>
        <dbReference type="Proteomes" id="UP001163156"/>
    </source>
</evidence>
<keyword evidence="1" id="KW-0732">Signal</keyword>
<evidence type="ECO:0000256" key="1">
    <source>
        <dbReference type="SAM" id="SignalP"/>
    </source>
</evidence>
<name>A0ABY6MC53_9BACT</name>
<dbReference type="RefSeq" id="WP_264807666.1">
    <property type="nucleotide sequence ID" value="NZ_CP110226.1"/>
</dbReference>
<dbReference type="Proteomes" id="UP001163156">
    <property type="component" value="Chromosome"/>
</dbReference>
<keyword evidence="3" id="KW-1185">Reference proteome</keyword>